<dbReference type="Proteomes" id="UP000234474">
    <property type="component" value="Unassembled WGS sequence"/>
</dbReference>
<dbReference type="VEuPathDB" id="FungiDB:P174DRAFT_29996"/>
<gene>
    <name evidence="1" type="ORF">P174DRAFT_29996</name>
</gene>
<sequence>MLCSLYVCSLYGSFLSVSWISPLSIPFRKPKYLVPGSRRWKSSRPSVIGCHFSSRLAPHSYHSRFYSTAAWLTLHTYFGAVGRVGEQTANSDFRSDRRSPDLSFMQDLLVPRKVSKALVYWGTTFPALRNFRLSPAGRLEPC</sequence>
<accession>A0A2I1CMI0</accession>
<proteinExistence type="predicted"/>
<protein>
    <submittedName>
        <fullName evidence="1">Uncharacterized protein</fullName>
    </submittedName>
</protein>
<name>A0A2I1CMI0_ASPN1</name>
<evidence type="ECO:0000313" key="1">
    <source>
        <dbReference type="EMBL" id="PKX98805.1"/>
    </source>
</evidence>
<dbReference type="AlphaFoldDB" id="A0A2I1CMI0"/>
<dbReference type="GeneID" id="36528947"/>
<evidence type="ECO:0000313" key="2">
    <source>
        <dbReference type="Proteomes" id="UP000234474"/>
    </source>
</evidence>
<reference evidence="2" key="1">
    <citation type="journal article" date="2018" name="Proc. Natl. Acad. Sci. U.S.A.">
        <title>Linking secondary metabolites to gene clusters through genome sequencing of six diverse Aspergillus species.</title>
        <authorList>
            <person name="Kaerboelling I."/>
            <person name="Vesth T.C."/>
            <person name="Frisvad J.C."/>
            <person name="Nybo J.L."/>
            <person name="Theobald S."/>
            <person name="Kuo A."/>
            <person name="Bowyer P."/>
            <person name="Matsuda Y."/>
            <person name="Mondo S."/>
            <person name="Lyhne E.K."/>
            <person name="Kogle M.E."/>
            <person name="Clum A."/>
            <person name="Lipzen A."/>
            <person name="Salamov A."/>
            <person name="Ngan C.Y."/>
            <person name="Daum C."/>
            <person name="Chiniquy J."/>
            <person name="Barry K."/>
            <person name="LaButti K."/>
            <person name="Haridas S."/>
            <person name="Simmons B.A."/>
            <person name="Magnuson J.K."/>
            <person name="Mortensen U.H."/>
            <person name="Larsen T.O."/>
            <person name="Grigoriev I.V."/>
            <person name="Baker S.E."/>
            <person name="Andersen M.R."/>
        </authorList>
    </citation>
    <scope>NUCLEOTIDE SEQUENCE [LARGE SCALE GENOMIC DNA]</scope>
    <source>
        <strain evidence="2">IBT 16806</strain>
    </source>
</reference>
<organism evidence="1 2">
    <name type="scientific">Aspergillus novofumigatus (strain IBT 16806)</name>
    <dbReference type="NCBI Taxonomy" id="1392255"/>
    <lineage>
        <taxon>Eukaryota</taxon>
        <taxon>Fungi</taxon>
        <taxon>Dikarya</taxon>
        <taxon>Ascomycota</taxon>
        <taxon>Pezizomycotina</taxon>
        <taxon>Eurotiomycetes</taxon>
        <taxon>Eurotiomycetidae</taxon>
        <taxon>Eurotiales</taxon>
        <taxon>Aspergillaceae</taxon>
        <taxon>Aspergillus</taxon>
        <taxon>Aspergillus subgen. Fumigati</taxon>
    </lineage>
</organism>
<comment type="caution">
    <text evidence="1">The sequence shown here is derived from an EMBL/GenBank/DDBJ whole genome shotgun (WGS) entry which is preliminary data.</text>
</comment>
<dbReference type="RefSeq" id="XP_024687400.1">
    <property type="nucleotide sequence ID" value="XM_024821621.1"/>
</dbReference>
<dbReference type="EMBL" id="MSZS01000001">
    <property type="protein sequence ID" value="PKX98805.1"/>
    <property type="molecule type" value="Genomic_DNA"/>
</dbReference>
<keyword evidence="2" id="KW-1185">Reference proteome</keyword>